<keyword evidence="2" id="KW-1185">Reference proteome</keyword>
<evidence type="ECO:0000313" key="1">
    <source>
        <dbReference type="EMBL" id="KAG0255543.1"/>
    </source>
</evidence>
<reference evidence="1" key="1">
    <citation type="journal article" date="2020" name="Fungal Divers.">
        <title>Resolving the Mortierellaceae phylogeny through synthesis of multi-gene phylogenetics and phylogenomics.</title>
        <authorList>
            <person name="Vandepol N."/>
            <person name="Liber J."/>
            <person name="Desiro A."/>
            <person name="Na H."/>
            <person name="Kennedy M."/>
            <person name="Barry K."/>
            <person name="Grigoriev I.V."/>
            <person name="Miller A.N."/>
            <person name="O'Donnell K."/>
            <person name="Stajich J.E."/>
            <person name="Bonito G."/>
        </authorList>
    </citation>
    <scope>NUCLEOTIDE SEQUENCE</scope>
    <source>
        <strain evidence="1">NRRL 28262</strain>
    </source>
</reference>
<protein>
    <recommendedName>
        <fullName evidence="3">DDE Tnp4 domain-containing protein</fullName>
    </recommendedName>
</protein>
<evidence type="ECO:0000313" key="2">
    <source>
        <dbReference type="Proteomes" id="UP001194580"/>
    </source>
</evidence>
<comment type="caution">
    <text evidence="1">The sequence shown here is derived from an EMBL/GenBank/DDBJ whole genome shotgun (WGS) entry which is preliminary data.</text>
</comment>
<dbReference type="Proteomes" id="UP001194580">
    <property type="component" value="Unassembled WGS sequence"/>
</dbReference>
<evidence type="ECO:0008006" key="3">
    <source>
        <dbReference type="Google" id="ProtNLM"/>
    </source>
</evidence>
<gene>
    <name evidence="1" type="ORF">BGZ95_005738</name>
</gene>
<feature type="non-terminal residue" evidence="1">
    <location>
        <position position="217"/>
    </location>
</feature>
<dbReference type="EMBL" id="JAAAIL010002651">
    <property type="protein sequence ID" value="KAG0255543.1"/>
    <property type="molecule type" value="Genomic_DNA"/>
</dbReference>
<name>A0AAD4H1E7_9FUNG</name>
<organism evidence="1 2">
    <name type="scientific">Linnemannia exigua</name>
    <dbReference type="NCBI Taxonomy" id="604196"/>
    <lineage>
        <taxon>Eukaryota</taxon>
        <taxon>Fungi</taxon>
        <taxon>Fungi incertae sedis</taxon>
        <taxon>Mucoromycota</taxon>
        <taxon>Mortierellomycotina</taxon>
        <taxon>Mortierellomycetes</taxon>
        <taxon>Mortierellales</taxon>
        <taxon>Mortierellaceae</taxon>
        <taxon>Linnemannia</taxon>
    </lineage>
</organism>
<dbReference type="AlphaFoldDB" id="A0AAD4H1E7"/>
<accession>A0AAD4H1E7</accession>
<proteinExistence type="predicted"/>
<sequence length="217" mass="24997">MEDELDKLIEAQWGFLHQDWPVVKRTKFHRTDIKPIQDMRRVGPYRNVEKGVLILYMLLQGTTVSDMGEFLPKSTFHDIIKSFFGTNTHALGMKLTSCLVEMCSSIKLRLLCSRPLNPETFKHITLHLGSVIAASDTLTSANFCYPICKRRGIELTEEESRYNAVFGSFRSRVESNFGDMQTTFTKFSHTVVNRVSVRSIFSLQYKLCCLLLNIKRM</sequence>